<dbReference type="AlphaFoldDB" id="A0A1Y2CGX2"/>
<dbReference type="Pfam" id="PF00023">
    <property type="entry name" value="Ank"/>
    <property type="match status" value="1"/>
</dbReference>
<feature type="non-terminal residue" evidence="4">
    <location>
        <position position="100"/>
    </location>
</feature>
<dbReference type="InterPro" id="IPR036770">
    <property type="entry name" value="Ankyrin_rpt-contain_sf"/>
</dbReference>
<feature type="repeat" description="ANK" evidence="3">
    <location>
        <begin position="8"/>
        <end position="40"/>
    </location>
</feature>
<dbReference type="SMART" id="SM00248">
    <property type="entry name" value="ANK"/>
    <property type="match status" value="3"/>
</dbReference>
<accession>A0A1Y2CGX2</accession>
<dbReference type="PROSITE" id="PS50088">
    <property type="entry name" value="ANK_REPEAT"/>
    <property type="match status" value="2"/>
</dbReference>
<dbReference type="PANTHER" id="PTHR24171">
    <property type="entry name" value="ANKYRIN REPEAT DOMAIN-CONTAINING PROTEIN 39-RELATED"/>
    <property type="match status" value="1"/>
</dbReference>
<feature type="repeat" description="ANK" evidence="3">
    <location>
        <begin position="74"/>
        <end position="100"/>
    </location>
</feature>
<keyword evidence="1" id="KW-0677">Repeat</keyword>
<keyword evidence="2 3" id="KW-0040">ANK repeat</keyword>
<dbReference type="InterPro" id="IPR002110">
    <property type="entry name" value="Ankyrin_rpt"/>
</dbReference>
<evidence type="ECO:0000256" key="2">
    <source>
        <dbReference type="ARBA" id="ARBA00023043"/>
    </source>
</evidence>
<evidence type="ECO:0000256" key="3">
    <source>
        <dbReference type="PROSITE-ProRule" id="PRU00023"/>
    </source>
</evidence>
<protein>
    <submittedName>
        <fullName evidence="4">Ankyrin repeat protein</fullName>
    </submittedName>
</protein>
<reference evidence="4 5" key="1">
    <citation type="submission" date="2016-08" db="EMBL/GenBank/DDBJ databases">
        <title>A Parts List for Fungal Cellulosomes Revealed by Comparative Genomics.</title>
        <authorList>
            <consortium name="DOE Joint Genome Institute"/>
            <person name="Haitjema C.H."/>
            <person name="Gilmore S.P."/>
            <person name="Henske J.K."/>
            <person name="Solomon K.V."/>
            <person name="De Groot R."/>
            <person name="Kuo A."/>
            <person name="Mondo S.J."/>
            <person name="Salamov A.A."/>
            <person name="Labutti K."/>
            <person name="Zhao Z."/>
            <person name="Chiniquy J."/>
            <person name="Barry K."/>
            <person name="Brewer H.M."/>
            <person name="Purvine S.O."/>
            <person name="Wright A.T."/>
            <person name="Boxma B."/>
            <person name="Van Alen T."/>
            <person name="Hackstein J.H."/>
            <person name="Baker S.E."/>
            <person name="Grigoriev I.V."/>
            <person name="O'Malley M.A."/>
        </authorList>
    </citation>
    <scope>NUCLEOTIDE SEQUENCE [LARGE SCALE GENOMIC DNA]</scope>
    <source>
        <strain evidence="4 5">G1</strain>
    </source>
</reference>
<name>A0A1Y2CGX2_9FUNG</name>
<evidence type="ECO:0000313" key="5">
    <source>
        <dbReference type="Proteomes" id="UP000193920"/>
    </source>
</evidence>
<dbReference type="STRING" id="1754190.A0A1Y2CGX2"/>
<evidence type="ECO:0000313" key="4">
    <source>
        <dbReference type="EMBL" id="ORY46279.1"/>
    </source>
</evidence>
<dbReference type="SUPFAM" id="SSF48403">
    <property type="entry name" value="Ankyrin repeat"/>
    <property type="match status" value="1"/>
</dbReference>
<evidence type="ECO:0000256" key="1">
    <source>
        <dbReference type="ARBA" id="ARBA00022737"/>
    </source>
</evidence>
<dbReference type="Proteomes" id="UP000193920">
    <property type="component" value="Unassembled WGS sequence"/>
</dbReference>
<proteinExistence type="predicted"/>
<keyword evidence="5" id="KW-1185">Reference proteome</keyword>
<dbReference type="Pfam" id="PF12796">
    <property type="entry name" value="Ank_2"/>
    <property type="match status" value="1"/>
</dbReference>
<comment type="caution">
    <text evidence="4">The sequence shown here is derived from an EMBL/GenBank/DDBJ whole genome shotgun (WGS) entry which is preliminary data.</text>
</comment>
<dbReference type="OrthoDB" id="539213at2759"/>
<organism evidence="4 5">
    <name type="scientific">Neocallimastix californiae</name>
    <dbReference type="NCBI Taxonomy" id="1754190"/>
    <lineage>
        <taxon>Eukaryota</taxon>
        <taxon>Fungi</taxon>
        <taxon>Fungi incertae sedis</taxon>
        <taxon>Chytridiomycota</taxon>
        <taxon>Chytridiomycota incertae sedis</taxon>
        <taxon>Neocallimastigomycetes</taxon>
        <taxon>Neocallimastigales</taxon>
        <taxon>Neocallimastigaceae</taxon>
        <taxon>Neocallimastix</taxon>
    </lineage>
</organism>
<feature type="non-terminal residue" evidence="4">
    <location>
        <position position="1"/>
    </location>
</feature>
<sequence>DVNKRDAEKKTALMLASLHNHEDVVRYLISRGADVNALDHRLNTSLMLVAEVGNDIIANLLVRNRANINAKNIYGDSALHAACNENHLEIVKLLIEYGAD</sequence>
<dbReference type="EMBL" id="MCOG01000108">
    <property type="protein sequence ID" value="ORY46279.1"/>
    <property type="molecule type" value="Genomic_DNA"/>
</dbReference>
<gene>
    <name evidence="4" type="ORF">LY90DRAFT_360536</name>
</gene>
<dbReference type="Gene3D" id="1.25.40.20">
    <property type="entry name" value="Ankyrin repeat-containing domain"/>
    <property type="match status" value="1"/>
</dbReference>
<dbReference type="PROSITE" id="PS50297">
    <property type="entry name" value="ANK_REP_REGION"/>
    <property type="match status" value="2"/>
</dbReference>